<accession>A0A6S6W203</accession>
<organism evidence="2 3">
    <name type="scientific">Pyrenophora teres f. teres</name>
    <dbReference type="NCBI Taxonomy" id="97479"/>
    <lineage>
        <taxon>Eukaryota</taxon>
        <taxon>Fungi</taxon>
        <taxon>Dikarya</taxon>
        <taxon>Ascomycota</taxon>
        <taxon>Pezizomycotina</taxon>
        <taxon>Dothideomycetes</taxon>
        <taxon>Pleosporomycetidae</taxon>
        <taxon>Pleosporales</taxon>
        <taxon>Pleosporineae</taxon>
        <taxon>Pleosporaceae</taxon>
        <taxon>Pyrenophora</taxon>
    </lineage>
</organism>
<reference evidence="2" key="1">
    <citation type="submission" date="2021-02" db="EMBL/GenBank/DDBJ databases">
        <authorList>
            <person name="Syme A R."/>
            <person name="Syme A R."/>
            <person name="Moolhuijzen P."/>
        </authorList>
    </citation>
    <scope>NUCLEOTIDE SEQUENCE</scope>
    <source>
        <strain evidence="2">W1-1</strain>
    </source>
</reference>
<gene>
    <name evidence="2" type="ORF">PTTW11_04704</name>
</gene>
<sequence length="516" mass="56545">MTFRTPSIIARLSNDHISSTVTTPAIELARQDTASSTGSAIQLPPGYWAMNLSGNCPSCHHHHRSLRMRVRVSVDSTQFGNAHCEKCHRLWLAFGQINTTRLSLLSTMSIEPPPVESEFRAALIHIIRAATPVAALSPTLTAIPEAASSVPSRETSVSSTTRVGLHRPSTATGNELGSTPLGLIASTSGLRNANTPHTEHRRTQKSKRFGAKGSHFLQHIKQRIISKLPNRGLWFIRKRNSTPEQHQEAHETLRPNVLPPSVHSTTCDDSTSSSVTLEAGTAANPPNICDGASTSADALASLKALDPHLLQPLPAHQLFEWGREQITKFKALPDCLTNQPAMVDSETQISIPDYLHLTLDPYSQRRSSLAYIGGWLGSNEYLDSIHGSNATIAVRPLSISETRFSEAETIAETIRGSREHRPHSLNLAMQANWNRAEGRRSIESTTTGGLVRSMATGRGRADNRLSRTSWNQTSSVSDTEPPTTRQVRFEDVSEPEDDREHHNSPPESPRTPFTTA</sequence>
<evidence type="ECO:0000313" key="3">
    <source>
        <dbReference type="Proteomes" id="UP000472372"/>
    </source>
</evidence>
<feature type="compositionally biased region" description="Low complexity" evidence="1">
    <location>
        <begin position="261"/>
        <end position="273"/>
    </location>
</feature>
<feature type="region of interest" description="Disordered" evidence="1">
    <location>
        <begin position="437"/>
        <end position="516"/>
    </location>
</feature>
<evidence type="ECO:0000256" key="1">
    <source>
        <dbReference type="SAM" id="MobiDB-lite"/>
    </source>
</evidence>
<protein>
    <submittedName>
        <fullName evidence="2">Uncharacterized protein</fullName>
    </submittedName>
</protein>
<feature type="region of interest" description="Disordered" evidence="1">
    <location>
        <begin position="244"/>
        <end position="273"/>
    </location>
</feature>
<feature type="region of interest" description="Disordered" evidence="1">
    <location>
        <begin position="151"/>
        <end position="210"/>
    </location>
</feature>
<feature type="compositionally biased region" description="Basic residues" evidence="1">
    <location>
        <begin position="199"/>
        <end position="210"/>
    </location>
</feature>
<feature type="compositionally biased region" description="Low complexity" evidence="1">
    <location>
        <begin position="151"/>
        <end position="163"/>
    </location>
</feature>
<feature type="compositionally biased region" description="Polar residues" evidence="1">
    <location>
        <begin position="466"/>
        <end position="486"/>
    </location>
</feature>
<name>A0A6S6W203_9PLEO</name>
<dbReference type="Proteomes" id="UP000472372">
    <property type="component" value="Chromosome 4"/>
</dbReference>
<evidence type="ECO:0000313" key="2">
    <source>
        <dbReference type="EMBL" id="CAE7030979.1"/>
    </source>
</evidence>
<dbReference type="AlphaFoldDB" id="A0A6S6W203"/>
<proteinExistence type="predicted"/>
<feature type="compositionally biased region" description="Polar residues" evidence="1">
    <location>
        <begin position="185"/>
        <end position="196"/>
    </location>
</feature>
<dbReference type="EMBL" id="HG992980">
    <property type="protein sequence ID" value="CAE7030979.1"/>
    <property type="molecule type" value="Genomic_DNA"/>
</dbReference>